<comment type="caution">
    <text evidence="3">The sequence shown here is derived from an EMBL/GenBank/DDBJ whole genome shotgun (WGS) entry which is preliminary data.</text>
</comment>
<dbReference type="SUPFAM" id="SSF53850">
    <property type="entry name" value="Periplasmic binding protein-like II"/>
    <property type="match status" value="1"/>
</dbReference>
<dbReference type="OrthoDB" id="366726at2"/>
<dbReference type="AlphaFoldDB" id="A0A370NFF5"/>
<organism evidence="3 4">
    <name type="scientific">Paraburkholderia lacunae</name>
    <dbReference type="NCBI Taxonomy" id="2211104"/>
    <lineage>
        <taxon>Bacteria</taxon>
        <taxon>Pseudomonadati</taxon>
        <taxon>Pseudomonadota</taxon>
        <taxon>Betaproteobacteria</taxon>
        <taxon>Burkholderiales</taxon>
        <taxon>Burkholderiaceae</taxon>
        <taxon>Paraburkholderia</taxon>
    </lineage>
</organism>
<evidence type="ECO:0000313" key="3">
    <source>
        <dbReference type="EMBL" id="RDK04305.1"/>
    </source>
</evidence>
<reference evidence="4" key="1">
    <citation type="submission" date="2018-05" db="EMBL/GenBank/DDBJ databases">
        <authorList>
            <person name="Feng T."/>
        </authorList>
    </citation>
    <scope>NUCLEOTIDE SEQUENCE [LARGE SCALE GENOMIC DNA]</scope>
    <source>
        <strain evidence="4">S27</strain>
    </source>
</reference>
<keyword evidence="4" id="KW-1185">Reference proteome</keyword>
<dbReference type="Proteomes" id="UP000254875">
    <property type="component" value="Unassembled WGS sequence"/>
</dbReference>
<accession>A0A370NFF5</accession>
<dbReference type="GO" id="GO:0030288">
    <property type="term" value="C:outer membrane-bounded periplasmic space"/>
    <property type="evidence" value="ECO:0007669"/>
    <property type="project" value="TreeGrafter"/>
</dbReference>
<proteinExistence type="predicted"/>
<name>A0A370NFF5_9BURK</name>
<feature type="chain" id="PRO_5016654821" evidence="2">
    <location>
        <begin position="33"/>
        <end position="374"/>
    </location>
</feature>
<evidence type="ECO:0000256" key="1">
    <source>
        <dbReference type="ARBA" id="ARBA00022729"/>
    </source>
</evidence>
<dbReference type="Pfam" id="PF13343">
    <property type="entry name" value="SBP_bac_6"/>
    <property type="match status" value="1"/>
</dbReference>
<dbReference type="PANTHER" id="PTHR30006">
    <property type="entry name" value="THIAMINE-BINDING PERIPLASMIC PROTEIN-RELATED"/>
    <property type="match status" value="1"/>
</dbReference>
<protein>
    <submittedName>
        <fullName evidence="3">Iron ABC transporter substrate-binding protein</fullName>
    </submittedName>
</protein>
<dbReference type="Gene3D" id="3.40.190.10">
    <property type="entry name" value="Periplasmic binding protein-like II"/>
    <property type="match status" value="2"/>
</dbReference>
<dbReference type="EMBL" id="QHKS01000002">
    <property type="protein sequence ID" value="RDK04305.1"/>
    <property type="molecule type" value="Genomic_DNA"/>
</dbReference>
<dbReference type="RefSeq" id="WP_115099504.1">
    <property type="nucleotide sequence ID" value="NZ_QHKS01000002.1"/>
</dbReference>
<dbReference type="PANTHER" id="PTHR30006:SF2">
    <property type="entry name" value="ABC TRANSPORTER SUBSTRATE-BINDING PROTEIN"/>
    <property type="match status" value="1"/>
</dbReference>
<dbReference type="GO" id="GO:0030976">
    <property type="term" value="F:thiamine pyrophosphate binding"/>
    <property type="evidence" value="ECO:0007669"/>
    <property type="project" value="TreeGrafter"/>
</dbReference>
<dbReference type="GO" id="GO:0030975">
    <property type="term" value="F:thiamine binding"/>
    <property type="evidence" value="ECO:0007669"/>
    <property type="project" value="TreeGrafter"/>
</dbReference>
<dbReference type="GO" id="GO:0015888">
    <property type="term" value="P:thiamine transport"/>
    <property type="evidence" value="ECO:0007669"/>
    <property type="project" value="TreeGrafter"/>
</dbReference>
<evidence type="ECO:0000256" key="2">
    <source>
        <dbReference type="SAM" id="SignalP"/>
    </source>
</evidence>
<evidence type="ECO:0000313" key="4">
    <source>
        <dbReference type="Proteomes" id="UP000254875"/>
    </source>
</evidence>
<sequence>MNRTALARALTRLLSMSAAAGVAAAGVSSASAAPLDALIAAAKQEGQLTVIALPHDWCNYGQLVAGFQKKYGIKINELNPDAGSGDEVEAIKANKGNKGPQAPDVIDVGLSFGPSAKAEGLLQPYKVASWNSIPKESKDADGYWYGDYYGVLSFEVNADMIDKAPADWSDLLKADYKNAVSLAGDPRSANQAIQGVFASGLSQSKGDVSKADKAGLKFFADLNKSGNFVPVIGKAASLAQGTTPIIVRWDYNALADRDTLKGNPKVQVVIPKTGVVAGVYVQAISAYAPHPNAAKLWMEYLYSDEGQIGWLTGYCHPMRYNEMVAAKKVPQALLDKLPPASAYKNAVFPTLSQQDAYKETITKHWDEAVGANVK</sequence>
<keyword evidence="1 2" id="KW-0732">Signal</keyword>
<feature type="signal peptide" evidence="2">
    <location>
        <begin position="1"/>
        <end position="32"/>
    </location>
</feature>
<gene>
    <name evidence="3" type="ORF">DLM46_04150</name>
</gene>